<organism evidence="2">
    <name type="scientific">Phenylobacterium glaciei</name>
    <dbReference type="NCBI Taxonomy" id="2803784"/>
    <lineage>
        <taxon>Bacteria</taxon>
        <taxon>Pseudomonadati</taxon>
        <taxon>Pseudomonadota</taxon>
        <taxon>Alphaproteobacteria</taxon>
        <taxon>Caulobacterales</taxon>
        <taxon>Caulobacteraceae</taxon>
        <taxon>Phenylobacterium</taxon>
    </lineage>
</organism>
<evidence type="ECO:0000313" key="2">
    <source>
        <dbReference type="EMBL" id="QQZ51911.1"/>
    </source>
</evidence>
<gene>
    <name evidence="2" type="ORF">JKL49_05460</name>
</gene>
<protein>
    <submittedName>
        <fullName evidence="2">Autotransporter outer membrane beta-barrel domain-containing protein</fullName>
    </submittedName>
</protein>
<sequence>MQYTDLRTDAYTETGDPALNLKVDAQQYDFLQSGLGRRFRATFRCRGLGCSAPSSTASGCTR</sequence>
<accession>A0A974P660</accession>
<evidence type="ECO:0000259" key="1">
    <source>
        <dbReference type="Pfam" id="PF03797"/>
    </source>
</evidence>
<dbReference type="InterPro" id="IPR005546">
    <property type="entry name" value="Autotransporte_beta"/>
</dbReference>
<reference evidence="2" key="1">
    <citation type="submission" date="2021-01" db="EMBL/GenBank/DDBJ databases">
        <title>Genome sequence of Phenylobacterium sp. 20VBR1 isolated from a valley glaceir, Ny-Alesund, Svalbard.</title>
        <authorList>
            <person name="Thomas F.A."/>
            <person name="Krishnan K.P."/>
            <person name="Sinha R.K."/>
        </authorList>
    </citation>
    <scope>NUCLEOTIDE SEQUENCE</scope>
    <source>
        <strain evidence="2">20VBR1</strain>
    </source>
</reference>
<dbReference type="Gene3D" id="2.40.128.130">
    <property type="entry name" value="Autotransporter beta-domain"/>
    <property type="match status" value="1"/>
</dbReference>
<proteinExistence type="predicted"/>
<dbReference type="InterPro" id="IPR036709">
    <property type="entry name" value="Autotransporte_beta_dom_sf"/>
</dbReference>
<dbReference type="AlphaFoldDB" id="A0A974P660"/>
<dbReference type="Pfam" id="PF03797">
    <property type="entry name" value="Autotransporter"/>
    <property type="match status" value="1"/>
</dbReference>
<name>A0A974P660_9CAUL</name>
<feature type="domain" description="Autotransporter" evidence="1">
    <location>
        <begin position="2"/>
        <end position="45"/>
    </location>
</feature>
<dbReference type="EMBL" id="CP068570">
    <property type="protein sequence ID" value="QQZ51911.1"/>
    <property type="molecule type" value="Genomic_DNA"/>
</dbReference>
<dbReference type="SUPFAM" id="SSF103515">
    <property type="entry name" value="Autotransporter"/>
    <property type="match status" value="1"/>
</dbReference>